<evidence type="ECO:0000256" key="9">
    <source>
        <dbReference type="RuleBase" id="RU369079"/>
    </source>
</evidence>
<gene>
    <name evidence="11" type="ordered locus">SL003B_0826</name>
</gene>
<evidence type="ECO:0000313" key="11">
    <source>
        <dbReference type="EMBL" id="ADZ69256.1"/>
    </source>
</evidence>
<evidence type="ECO:0000256" key="1">
    <source>
        <dbReference type="ARBA" id="ARBA00004429"/>
    </source>
</evidence>
<dbReference type="PANTHER" id="PTHR35011:SF4">
    <property type="entry name" value="SLL1102 PROTEIN"/>
    <property type="match status" value="1"/>
</dbReference>
<keyword evidence="5 9" id="KW-0812">Transmembrane</keyword>
<organism evidence="11 12">
    <name type="scientific">Polymorphum gilvum (strain LMG 25793 / CGMCC 1.9160 / SL003B-26A1)</name>
    <dbReference type="NCBI Taxonomy" id="991905"/>
    <lineage>
        <taxon>Bacteria</taxon>
        <taxon>Pseudomonadati</taxon>
        <taxon>Pseudomonadota</taxon>
        <taxon>Alphaproteobacteria</taxon>
        <taxon>Rhodobacterales</taxon>
        <taxon>Paracoccaceae</taxon>
        <taxon>Polymorphum</taxon>
    </lineage>
</organism>
<evidence type="ECO:0000256" key="5">
    <source>
        <dbReference type="ARBA" id="ARBA00022692"/>
    </source>
</evidence>
<dbReference type="STRING" id="991905.SL003B_0826"/>
<dbReference type="OrthoDB" id="4250245at2"/>
<dbReference type="GO" id="GO:0022857">
    <property type="term" value="F:transmembrane transporter activity"/>
    <property type="evidence" value="ECO:0007669"/>
    <property type="project" value="UniProtKB-UniRule"/>
</dbReference>
<evidence type="ECO:0000256" key="3">
    <source>
        <dbReference type="ARBA" id="ARBA00022475"/>
    </source>
</evidence>
<evidence type="ECO:0000259" key="10">
    <source>
        <dbReference type="Pfam" id="PF04290"/>
    </source>
</evidence>
<keyword evidence="3" id="KW-1003">Cell membrane</keyword>
<keyword evidence="7 9" id="KW-0472">Membrane</keyword>
<comment type="subunit">
    <text evidence="9">The complex comprises the extracytoplasmic solute receptor protein and the two transmembrane proteins.</text>
</comment>
<evidence type="ECO:0000256" key="6">
    <source>
        <dbReference type="ARBA" id="ARBA00022989"/>
    </source>
</evidence>
<feature type="transmembrane region" description="Helical" evidence="9">
    <location>
        <begin position="12"/>
        <end position="40"/>
    </location>
</feature>
<reference evidence="11 12" key="1">
    <citation type="journal article" date="2011" name="J. Bacteriol.">
        <title>Complete genome sequence of Polymorphum gilvum SL003B-26A1T, a crude oil-degrading bacterium from oil-polluted saline soil.</title>
        <authorList>
            <person name="Li S.G."/>
            <person name="Tang Y.Q."/>
            <person name="Nie Y."/>
            <person name="Cai M."/>
            <person name="Wu X.L."/>
        </authorList>
    </citation>
    <scope>NUCLEOTIDE SEQUENCE [LARGE SCALE GENOMIC DNA]</scope>
    <source>
        <strain evidence="12">LMG 25793 / CGMCC 1.9160 / SL003B-26A1</strain>
    </source>
</reference>
<dbReference type="EMBL" id="CP002568">
    <property type="protein sequence ID" value="ADZ69256.1"/>
    <property type="molecule type" value="Genomic_DNA"/>
</dbReference>
<comment type="subcellular location">
    <subcellularLocation>
        <location evidence="1 9">Cell inner membrane</location>
        <topology evidence="1 9">Multi-pass membrane protein</topology>
    </subcellularLocation>
</comment>
<dbReference type="Pfam" id="PF04290">
    <property type="entry name" value="DctQ"/>
    <property type="match status" value="1"/>
</dbReference>
<comment type="function">
    <text evidence="9">Part of the tripartite ATP-independent periplasmic (TRAP) transport system.</text>
</comment>
<dbReference type="PATRIC" id="fig|991905.3.peg.839"/>
<evidence type="ECO:0000256" key="4">
    <source>
        <dbReference type="ARBA" id="ARBA00022519"/>
    </source>
</evidence>
<keyword evidence="4 9" id="KW-0997">Cell inner membrane</keyword>
<evidence type="ECO:0000313" key="12">
    <source>
        <dbReference type="Proteomes" id="UP000008130"/>
    </source>
</evidence>
<dbReference type="InterPro" id="IPR055348">
    <property type="entry name" value="DctQ"/>
</dbReference>
<dbReference type="KEGG" id="pgv:SL003B_0826"/>
<dbReference type="PANTHER" id="PTHR35011">
    <property type="entry name" value="2,3-DIKETO-L-GULONATE TRAP TRANSPORTER SMALL PERMEASE PROTEIN YIAM"/>
    <property type="match status" value="1"/>
</dbReference>
<evidence type="ECO:0000256" key="2">
    <source>
        <dbReference type="ARBA" id="ARBA00022448"/>
    </source>
</evidence>
<dbReference type="RefSeq" id="WP_013651573.1">
    <property type="nucleotide sequence ID" value="NC_015259.1"/>
</dbReference>
<proteinExistence type="inferred from homology"/>
<feature type="transmembrane region" description="Helical" evidence="9">
    <location>
        <begin position="128"/>
        <end position="149"/>
    </location>
</feature>
<comment type="similarity">
    <text evidence="8 9">Belongs to the TRAP transporter small permease family.</text>
</comment>
<keyword evidence="6 9" id="KW-1133">Transmembrane helix</keyword>
<accession>F2IWF7</accession>
<dbReference type="AlphaFoldDB" id="F2IWF7"/>
<sequence>MNRIARAITTFNLAVGAAVSWLMIAIVFVQFAVVLLRYVFGVGSIWAQESILYMHGFLFMLTAGYSLAVNAHVRVDVFYREAAPAARAAVDLVGAVLFLLPMCVVIWVQSWPFVAMAWSILEGSRETSGIPAIFVLKTAILAYAGLLALQGLALILRAAAALAGPDAVRSAYSAGRE</sequence>
<evidence type="ECO:0000256" key="8">
    <source>
        <dbReference type="ARBA" id="ARBA00038436"/>
    </source>
</evidence>
<feature type="domain" description="Tripartite ATP-independent periplasmic transporters DctQ component" evidence="10">
    <location>
        <begin position="27"/>
        <end position="159"/>
    </location>
</feature>
<keyword evidence="2 9" id="KW-0813">Transport</keyword>
<dbReference type="GO" id="GO:0005886">
    <property type="term" value="C:plasma membrane"/>
    <property type="evidence" value="ECO:0007669"/>
    <property type="project" value="UniProtKB-SubCell"/>
</dbReference>
<name>F2IWF7_POLGS</name>
<keyword evidence="12" id="KW-1185">Reference proteome</keyword>
<dbReference type="HOGENOM" id="CLU_086356_2_2_5"/>
<feature type="transmembrane region" description="Helical" evidence="9">
    <location>
        <begin position="52"/>
        <end position="73"/>
    </location>
</feature>
<dbReference type="eggNOG" id="COG4665">
    <property type="taxonomic scope" value="Bacteria"/>
</dbReference>
<evidence type="ECO:0000256" key="7">
    <source>
        <dbReference type="ARBA" id="ARBA00023136"/>
    </source>
</evidence>
<dbReference type="Proteomes" id="UP000008130">
    <property type="component" value="Chromosome"/>
</dbReference>
<feature type="transmembrane region" description="Helical" evidence="9">
    <location>
        <begin position="85"/>
        <end position="108"/>
    </location>
</feature>
<dbReference type="InterPro" id="IPR007387">
    <property type="entry name" value="TRAP_DctQ"/>
</dbReference>
<protein>
    <recommendedName>
        <fullName evidence="9">TRAP transporter small permease protein</fullName>
    </recommendedName>
</protein>